<dbReference type="PANTHER" id="PTHR43884:SF12">
    <property type="entry name" value="ISOVALERYL-COA DEHYDROGENASE, MITOCHONDRIAL-RELATED"/>
    <property type="match status" value="1"/>
</dbReference>
<dbReference type="Gene3D" id="2.40.110.10">
    <property type="entry name" value="Butyryl-CoA Dehydrogenase, subunit A, domain 2"/>
    <property type="match status" value="1"/>
</dbReference>
<evidence type="ECO:0000256" key="1">
    <source>
        <dbReference type="ARBA" id="ARBA00022630"/>
    </source>
</evidence>
<proteinExistence type="predicted"/>
<accession>A0A3M7LXN6</accession>
<dbReference type="Pfam" id="PF02771">
    <property type="entry name" value="Acyl-CoA_dh_N"/>
    <property type="match status" value="1"/>
</dbReference>
<dbReference type="EMBL" id="KE747809">
    <property type="protein sequence ID" value="RMZ66998.1"/>
    <property type="molecule type" value="Genomic_DNA"/>
</dbReference>
<dbReference type="Gene3D" id="1.20.140.10">
    <property type="entry name" value="Butyryl-CoA Dehydrogenase, subunit A, domain 3"/>
    <property type="match status" value="1"/>
</dbReference>
<dbReference type="Gene3D" id="1.10.540.10">
    <property type="entry name" value="Acyl-CoA dehydrogenase/oxidase, N-terminal domain"/>
    <property type="match status" value="1"/>
</dbReference>
<sequence>MACIYTHPIMVTSNANIANGAHSNAREVESTDPAVYSEFETKWPEIPQDEADWVQRAQEVADILAADVVVRDRENKSPRAEIALLKRAGLLKLLGPRKYGGGEQPWSVGYKAIRKVAEADGSIGMLLGYHLLWTTTANVVGSPEQADRIQKLIIENNYFVGGAVNPRDSDLSIKSDGENIVFNGYKFFNTGGVISDLTVLEGVLEGTEHHIFAFAKTDQPGIHFSHDWNNIGLRLTESGGVKINNVAVPWSDALGWDTEKKQPDSAILQLPFATLLLPTIQLVFSNFYLGIAIGAQAYAREYTKKGTRAWPFGGDNKERAVDEFYILERYGNFHAHLRAAEALADRAGNQITAVYAEYGGDLNARAKLTARKRGETAEWVASTKVVTTDTALRITAGVFEITGAKATSQKVGLDRFWRDVRTHTLHDPVAYKNRELGRYELLDEIPEPTWYT</sequence>
<dbReference type="GO" id="GO:0008470">
    <property type="term" value="F:3-methylbutanoyl-CoA dehydrogenase activity"/>
    <property type="evidence" value="ECO:0007669"/>
    <property type="project" value="TreeGrafter"/>
</dbReference>
<evidence type="ECO:0000313" key="5">
    <source>
        <dbReference type="EMBL" id="RMZ66998.1"/>
    </source>
</evidence>
<evidence type="ECO:0000259" key="4">
    <source>
        <dbReference type="Pfam" id="PF08028"/>
    </source>
</evidence>
<dbReference type="GO" id="GO:0050660">
    <property type="term" value="F:flavin adenine dinucleotide binding"/>
    <property type="evidence" value="ECO:0007669"/>
    <property type="project" value="InterPro"/>
</dbReference>
<evidence type="ECO:0000313" key="6">
    <source>
        <dbReference type="Proteomes" id="UP000265663"/>
    </source>
</evidence>
<dbReference type="InterPro" id="IPR046373">
    <property type="entry name" value="Acyl-CoA_Oxase/DH_mid-dom_sf"/>
</dbReference>
<dbReference type="Pfam" id="PF08028">
    <property type="entry name" value="Acyl-CoA_dh_2"/>
    <property type="match status" value="1"/>
</dbReference>
<dbReference type="Proteomes" id="UP000265663">
    <property type="component" value="Unassembled WGS sequence"/>
</dbReference>
<gene>
    <name evidence="5" type="ORF">GMOD_00002394</name>
</gene>
<dbReference type="AlphaFoldDB" id="A0A3M7LXN6"/>
<dbReference type="SUPFAM" id="SSF47203">
    <property type="entry name" value="Acyl-CoA dehydrogenase C-terminal domain-like"/>
    <property type="match status" value="1"/>
</dbReference>
<dbReference type="InterPro" id="IPR036250">
    <property type="entry name" value="AcylCo_DH-like_C"/>
</dbReference>
<keyword evidence="2" id="KW-0560">Oxidoreductase</keyword>
<dbReference type="FunFam" id="2.40.110.10:FF:000020">
    <property type="entry name" value="Putative acyl-CoA dehydrogenase YdbM"/>
    <property type="match status" value="1"/>
</dbReference>
<dbReference type="SUPFAM" id="SSF56645">
    <property type="entry name" value="Acyl-CoA dehydrogenase NM domain-like"/>
    <property type="match status" value="1"/>
</dbReference>
<dbReference type="InterPro" id="IPR037069">
    <property type="entry name" value="AcylCoA_DH/ox_N_sf"/>
</dbReference>
<feature type="domain" description="Acyl-CoA dehydrogenase C-terminal" evidence="4">
    <location>
        <begin position="282"/>
        <end position="426"/>
    </location>
</feature>
<organism evidence="5 6">
    <name type="scientific">Pyrenophora seminiperda CCB06</name>
    <dbReference type="NCBI Taxonomy" id="1302712"/>
    <lineage>
        <taxon>Eukaryota</taxon>
        <taxon>Fungi</taxon>
        <taxon>Dikarya</taxon>
        <taxon>Ascomycota</taxon>
        <taxon>Pezizomycotina</taxon>
        <taxon>Dothideomycetes</taxon>
        <taxon>Pleosporomycetidae</taxon>
        <taxon>Pleosporales</taxon>
        <taxon>Pleosporineae</taxon>
        <taxon>Pleosporaceae</taxon>
        <taxon>Pyrenophora</taxon>
    </lineage>
</organism>
<dbReference type="OrthoDB" id="5356974at2759"/>
<dbReference type="FunFam" id="1.10.540.10:FF:000025">
    <property type="entry name" value="Related to Dibenzothiophene desulfurization enzyme C"/>
    <property type="match status" value="1"/>
</dbReference>
<dbReference type="InterPro" id="IPR013107">
    <property type="entry name" value="Acyl-CoA_DH_C"/>
</dbReference>
<keyword evidence="6" id="KW-1185">Reference proteome</keyword>
<keyword evidence="1" id="KW-0285">Flavoprotein</keyword>
<dbReference type="GO" id="GO:0006552">
    <property type="term" value="P:L-leucine catabolic process"/>
    <property type="evidence" value="ECO:0007669"/>
    <property type="project" value="TreeGrafter"/>
</dbReference>
<dbReference type="InterPro" id="IPR013786">
    <property type="entry name" value="AcylCoA_DH/ox_N"/>
</dbReference>
<dbReference type="InterPro" id="IPR009100">
    <property type="entry name" value="AcylCoA_DH/oxidase_NM_dom_sf"/>
</dbReference>
<name>A0A3M7LXN6_9PLEO</name>
<dbReference type="FunFam" id="1.20.140.10:FF:000032">
    <property type="entry name" value="Thermophilic desulfurizing enzyme family protein"/>
    <property type="match status" value="1"/>
</dbReference>
<dbReference type="PANTHER" id="PTHR43884">
    <property type="entry name" value="ACYL-COA DEHYDROGENASE"/>
    <property type="match status" value="1"/>
</dbReference>
<feature type="domain" description="Acyl-CoA dehydrogenase/oxidase N-terminal" evidence="3">
    <location>
        <begin position="65"/>
        <end position="149"/>
    </location>
</feature>
<reference evidence="5 6" key="1">
    <citation type="journal article" date="2014" name="PLoS ONE">
        <title>De novo Genome Assembly of the Fungal Plant Pathogen Pyrenophora semeniperda.</title>
        <authorList>
            <person name="Soliai M.M."/>
            <person name="Meyer S.E."/>
            <person name="Udall J.A."/>
            <person name="Elzinga D.E."/>
            <person name="Hermansen R.A."/>
            <person name="Bodily P.M."/>
            <person name="Hart A.A."/>
            <person name="Coleman C.E."/>
        </authorList>
    </citation>
    <scope>NUCLEOTIDE SEQUENCE [LARGE SCALE GENOMIC DNA]</scope>
    <source>
        <strain evidence="5 6">CCB06</strain>
        <tissue evidence="5">Mycelium</tissue>
    </source>
</reference>
<evidence type="ECO:0000259" key="3">
    <source>
        <dbReference type="Pfam" id="PF02771"/>
    </source>
</evidence>
<protein>
    <submittedName>
        <fullName evidence="5">Acyl-dehydrogenase domain-containing</fullName>
    </submittedName>
</protein>
<evidence type="ECO:0000256" key="2">
    <source>
        <dbReference type="ARBA" id="ARBA00023002"/>
    </source>
</evidence>